<keyword evidence="3" id="KW-1185">Reference proteome</keyword>
<dbReference type="GO" id="GO:0005524">
    <property type="term" value="F:ATP binding"/>
    <property type="evidence" value="ECO:0007669"/>
    <property type="project" value="TreeGrafter"/>
</dbReference>
<dbReference type="GO" id="GO:0016887">
    <property type="term" value="F:ATP hydrolysis activity"/>
    <property type="evidence" value="ECO:0007669"/>
    <property type="project" value="TreeGrafter"/>
</dbReference>
<evidence type="ECO:0000313" key="2">
    <source>
        <dbReference type="EMBL" id="KKW68986.1"/>
    </source>
</evidence>
<feature type="region of interest" description="Disordered" evidence="1">
    <location>
        <begin position="1"/>
        <end position="52"/>
    </location>
</feature>
<proteinExistence type="predicted"/>
<reference evidence="2 3" key="1">
    <citation type="submission" date="2015-05" db="EMBL/GenBank/DDBJ databases">
        <title>Draft genome sequence of Lampropedia sp. CT6, isolated from the microbial mat of a hot water spring, located at Manikaran, India.</title>
        <authorList>
            <person name="Tripathi C."/>
            <person name="Rani P."/>
            <person name="Mahato N.K."/>
            <person name="Lal R."/>
        </authorList>
    </citation>
    <scope>NUCLEOTIDE SEQUENCE [LARGE SCALE GENOMIC DNA]</scope>
    <source>
        <strain evidence="2 3">CT6</strain>
    </source>
</reference>
<dbReference type="STRING" id="1610491.AAV94_02175"/>
<accession>A0A0U1Q2M0</accession>
<protein>
    <recommendedName>
        <fullName evidence="4">Pilus assembly protein CpaE</fullName>
    </recommendedName>
</protein>
<dbReference type="InterPro" id="IPR050625">
    <property type="entry name" value="ParA/MinD_ATPase"/>
</dbReference>
<evidence type="ECO:0000313" key="3">
    <source>
        <dbReference type="Proteomes" id="UP000050580"/>
    </source>
</evidence>
<dbReference type="PANTHER" id="PTHR43384">
    <property type="entry name" value="SEPTUM SITE-DETERMINING PROTEIN MIND HOMOLOG, CHLOROPLASTIC-RELATED"/>
    <property type="match status" value="1"/>
</dbReference>
<dbReference type="Gene3D" id="3.40.50.300">
    <property type="entry name" value="P-loop containing nucleotide triphosphate hydrolases"/>
    <property type="match status" value="1"/>
</dbReference>
<dbReference type="PATRIC" id="fig|1610491.3.peg.453"/>
<dbReference type="InterPro" id="IPR027417">
    <property type="entry name" value="P-loop_NTPase"/>
</dbReference>
<dbReference type="EMBL" id="LBNQ01000010">
    <property type="protein sequence ID" value="KKW68986.1"/>
    <property type="molecule type" value="Genomic_DNA"/>
</dbReference>
<evidence type="ECO:0000256" key="1">
    <source>
        <dbReference type="SAM" id="MobiDB-lite"/>
    </source>
</evidence>
<evidence type="ECO:0008006" key="4">
    <source>
        <dbReference type="Google" id="ProtNLM"/>
    </source>
</evidence>
<dbReference type="OrthoDB" id="8531995at2"/>
<dbReference type="RefSeq" id="WP_046740696.1">
    <property type="nucleotide sequence ID" value="NZ_LBNQ01000010.1"/>
</dbReference>
<dbReference type="GO" id="GO:0005829">
    <property type="term" value="C:cytosol"/>
    <property type="evidence" value="ECO:0007669"/>
    <property type="project" value="TreeGrafter"/>
</dbReference>
<dbReference type="AlphaFoldDB" id="A0A0U1Q2M0"/>
<dbReference type="Gene3D" id="3.40.50.2300">
    <property type="match status" value="1"/>
</dbReference>
<comment type="caution">
    <text evidence="2">The sequence shown here is derived from an EMBL/GenBank/DDBJ whole genome shotgun (WGS) entry which is preliminary data.</text>
</comment>
<gene>
    <name evidence="2" type="ORF">AAV94_02175</name>
</gene>
<organism evidence="2 3">
    <name type="scientific">Lampropedia cohaerens</name>
    <dbReference type="NCBI Taxonomy" id="1610491"/>
    <lineage>
        <taxon>Bacteria</taxon>
        <taxon>Pseudomonadati</taxon>
        <taxon>Pseudomonadota</taxon>
        <taxon>Betaproteobacteria</taxon>
        <taxon>Burkholderiales</taxon>
        <taxon>Comamonadaceae</taxon>
        <taxon>Lampropedia</taxon>
    </lineage>
</organism>
<dbReference type="SUPFAM" id="SSF52540">
    <property type="entry name" value="P-loop containing nucleoside triphosphate hydrolases"/>
    <property type="match status" value="1"/>
</dbReference>
<dbReference type="PANTHER" id="PTHR43384:SF13">
    <property type="entry name" value="SLR0110 PROTEIN"/>
    <property type="match status" value="1"/>
</dbReference>
<sequence>MNNPFAPADAPFGDTRPSPAPAASPLPSLEALLAASAPRPAPVPAKPPAPAQTPAAMEVLQAMPARESACADLDAELLLVHAGTPESALAQTWMRRVLDGARLHTARFQDNLDEQVQLLLPHAVFIHFELPVLELAKRLVQQLRVSHPHLPLIAVGRMKNPEVTLGALRAGVQDFLDLDGSPQVAQKLVRELVSRSPGIAPEAQDSAPLTAVLSARAGLGTSLLAAHLAWYLQQRLVQDDDAPASLLGPATGQDDEQALQTLLLDLGSPGGDGSLYLDVGTGFDFIEAVQNLRRFDRRMVSTALLRHASGLRLLSLPPRTGELREVSYADADLLVLRLRQYFRHVVADLGAVQQSSLAARVAMRASTVWVVCDQSVASVVSTADLVRQLLEQKIDRSKIQLIVSRFDKRLELDAQQVARQLQLPLLAVIPERRLALTQAVNQGQLLAPERHRDPYVQAVGQLADQLLRTHHPELAAPAAKRSLLGRLIPSLRS</sequence>
<dbReference type="GO" id="GO:0051782">
    <property type="term" value="P:negative regulation of cell division"/>
    <property type="evidence" value="ECO:0007669"/>
    <property type="project" value="TreeGrafter"/>
</dbReference>
<dbReference type="GO" id="GO:0009898">
    <property type="term" value="C:cytoplasmic side of plasma membrane"/>
    <property type="evidence" value="ECO:0007669"/>
    <property type="project" value="TreeGrafter"/>
</dbReference>
<feature type="compositionally biased region" description="Low complexity" evidence="1">
    <location>
        <begin position="25"/>
        <end position="38"/>
    </location>
</feature>
<name>A0A0U1Q2M0_9BURK</name>
<feature type="compositionally biased region" description="Pro residues" evidence="1">
    <location>
        <begin position="39"/>
        <end position="51"/>
    </location>
</feature>
<dbReference type="Proteomes" id="UP000050580">
    <property type="component" value="Unassembled WGS sequence"/>
</dbReference>